<dbReference type="GO" id="GO:0016787">
    <property type="term" value="F:hydrolase activity"/>
    <property type="evidence" value="ECO:0007669"/>
    <property type="project" value="UniProtKB-KW"/>
</dbReference>
<evidence type="ECO:0000313" key="10">
    <source>
        <dbReference type="EMBL" id="KAL0367074.1"/>
    </source>
</evidence>
<accession>A0AAW2QHD3</accession>
<feature type="domain" description="DDE Tnp4" evidence="9">
    <location>
        <begin position="87"/>
        <end position="134"/>
    </location>
</feature>
<evidence type="ECO:0000256" key="6">
    <source>
        <dbReference type="ARBA" id="ARBA00022801"/>
    </source>
</evidence>
<dbReference type="GO" id="GO:0005634">
    <property type="term" value="C:nucleus"/>
    <property type="evidence" value="ECO:0007669"/>
    <property type="project" value="UniProtKB-SubCell"/>
</dbReference>
<proteinExistence type="inferred from homology"/>
<keyword evidence="6" id="KW-0378">Hydrolase</keyword>
<organism evidence="10">
    <name type="scientific">Sesamum radiatum</name>
    <name type="common">Black benniseed</name>
    <dbReference type="NCBI Taxonomy" id="300843"/>
    <lineage>
        <taxon>Eukaryota</taxon>
        <taxon>Viridiplantae</taxon>
        <taxon>Streptophyta</taxon>
        <taxon>Embryophyta</taxon>
        <taxon>Tracheophyta</taxon>
        <taxon>Spermatophyta</taxon>
        <taxon>Magnoliopsida</taxon>
        <taxon>eudicotyledons</taxon>
        <taxon>Gunneridae</taxon>
        <taxon>Pentapetalae</taxon>
        <taxon>asterids</taxon>
        <taxon>lamiids</taxon>
        <taxon>Lamiales</taxon>
        <taxon>Pedaliaceae</taxon>
        <taxon>Sesamum</taxon>
    </lineage>
</organism>
<feature type="compositionally biased region" description="Basic residues" evidence="8">
    <location>
        <begin position="252"/>
        <end position="261"/>
    </location>
</feature>
<evidence type="ECO:0000256" key="1">
    <source>
        <dbReference type="ARBA" id="ARBA00001968"/>
    </source>
</evidence>
<gene>
    <name evidence="10" type="ORF">Sradi_3597500</name>
</gene>
<dbReference type="InterPro" id="IPR027806">
    <property type="entry name" value="HARBI1_dom"/>
</dbReference>
<keyword evidence="4" id="KW-0540">Nuclease</keyword>
<comment type="caution">
    <text evidence="10">The sequence shown here is derived from an EMBL/GenBank/DDBJ whole genome shotgun (WGS) entry which is preliminary data.</text>
</comment>
<dbReference type="PANTHER" id="PTHR22930">
    <property type="match status" value="1"/>
</dbReference>
<protein>
    <recommendedName>
        <fullName evidence="9">DDE Tnp4 domain-containing protein</fullName>
    </recommendedName>
</protein>
<keyword evidence="5" id="KW-0479">Metal-binding</keyword>
<evidence type="ECO:0000256" key="5">
    <source>
        <dbReference type="ARBA" id="ARBA00022723"/>
    </source>
</evidence>
<comment type="cofactor">
    <cofactor evidence="1">
        <name>a divalent metal cation</name>
        <dbReference type="ChEBI" id="CHEBI:60240"/>
    </cofactor>
</comment>
<evidence type="ECO:0000256" key="2">
    <source>
        <dbReference type="ARBA" id="ARBA00004123"/>
    </source>
</evidence>
<comment type="subcellular location">
    <subcellularLocation>
        <location evidence="2">Nucleus</location>
    </subcellularLocation>
</comment>
<dbReference type="GO" id="GO:0046872">
    <property type="term" value="F:metal ion binding"/>
    <property type="evidence" value="ECO:0007669"/>
    <property type="project" value="UniProtKB-KW"/>
</dbReference>
<comment type="similarity">
    <text evidence="3">Belongs to the HARBI1 family.</text>
</comment>
<name>A0AAW2QHD3_SESRA</name>
<feature type="region of interest" description="Disordered" evidence="8">
    <location>
        <begin position="230"/>
        <end position="261"/>
    </location>
</feature>
<evidence type="ECO:0000256" key="7">
    <source>
        <dbReference type="ARBA" id="ARBA00023242"/>
    </source>
</evidence>
<evidence type="ECO:0000256" key="3">
    <source>
        <dbReference type="ARBA" id="ARBA00006958"/>
    </source>
</evidence>
<dbReference type="Pfam" id="PF13359">
    <property type="entry name" value="DDE_Tnp_4"/>
    <property type="match status" value="1"/>
</dbReference>
<evidence type="ECO:0000259" key="9">
    <source>
        <dbReference type="Pfam" id="PF13359"/>
    </source>
</evidence>
<evidence type="ECO:0000256" key="8">
    <source>
        <dbReference type="SAM" id="MobiDB-lite"/>
    </source>
</evidence>
<dbReference type="PANTHER" id="PTHR22930:SF293">
    <property type="entry name" value="PROTEIN ALP1-LIKE"/>
    <property type="match status" value="1"/>
</dbReference>
<feature type="compositionally biased region" description="Polar residues" evidence="8">
    <location>
        <begin position="230"/>
        <end position="244"/>
    </location>
</feature>
<sequence length="261" mass="29764">MFLNVIEHHKKNWVVKHDFIRSGRTVSKHFHAALDAIILCYKMFLARPTPIGDDCTDGRWRFFKVTTLEHRCCFGALDETFIDVRVGEEDKGSYRTQKGHVAVNVLSVCNPNMQFIYILIDWEGSAADSRVLRDALNRQNRLRVHTVFVVAKLDPYAKSMHYKSWPFFPAWREIFGKDRAAGDVANDTNGVASEIHQERNNRTDDYYIPTTEWNPGTGFIGVEVEPPLSSNMNVDPMVNSSSATKRTDTSLRKRKGGNPLA</sequence>
<evidence type="ECO:0000256" key="4">
    <source>
        <dbReference type="ARBA" id="ARBA00022722"/>
    </source>
</evidence>
<dbReference type="EMBL" id="JACGWJ010000015">
    <property type="protein sequence ID" value="KAL0367074.1"/>
    <property type="molecule type" value="Genomic_DNA"/>
</dbReference>
<reference evidence="10" key="2">
    <citation type="journal article" date="2024" name="Plant">
        <title>Genomic evolution and insights into agronomic trait innovations of Sesamum species.</title>
        <authorList>
            <person name="Miao H."/>
            <person name="Wang L."/>
            <person name="Qu L."/>
            <person name="Liu H."/>
            <person name="Sun Y."/>
            <person name="Le M."/>
            <person name="Wang Q."/>
            <person name="Wei S."/>
            <person name="Zheng Y."/>
            <person name="Lin W."/>
            <person name="Duan Y."/>
            <person name="Cao H."/>
            <person name="Xiong S."/>
            <person name="Wang X."/>
            <person name="Wei L."/>
            <person name="Li C."/>
            <person name="Ma Q."/>
            <person name="Ju M."/>
            <person name="Zhao R."/>
            <person name="Li G."/>
            <person name="Mu C."/>
            <person name="Tian Q."/>
            <person name="Mei H."/>
            <person name="Zhang T."/>
            <person name="Gao T."/>
            <person name="Zhang H."/>
        </authorList>
    </citation>
    <scope>NUCLEOTIDE SEQUENCE</scope>
    <source>
        <strain evidence="10">G02</strain>
    </source>
</reference>
<dbReference type="GO" id="GO:0004518">
    <property type="term" value="F:nuclease activity"/>
    <property type="evidence" value="ECO:0007669"/>
    <property type="project" value="UniProtKB-KW"/>
</dbReference>
<dbReference type="InterPro" id="IPR045249">
    <property type="entry name" value="HARBI1-like"/>
</dbReference>
<reference evidence="10" key="1">
    <citation type="submission" date="2020-06" db="EMBL/GenBank/DDBJ databases">
        <authorList>
            <person name="Li T."/>
            <person name="Hu X."/>
            <person name="Zhang T."/>
            <person name="Song X."/>
            <person name="Zhang H."/>
            <person name="Dai N."/>
            <person name="Sheng W."/>
            <person name="Hou X."/>
            <person name="Wei L."/>
        </authorList>
    </citation>
    <scope>NUCLEOTIDE SEQUENCE</scope>
    <source>
        <strain evidence="10">G02</strain>
        <tissue evidence="10">Leaf</tissue>
    </source>
</reference>
<dbReference type="AlphaFoldDB" id="A0AAW2QHD3"/>
<keyword evidence="7" id="KW-0539">Nucleus</keyword>